<sequence length="205" mass="23502">MEWYSPEAFRPCLFATSAFRKCEKDLISTTPTGLTWRHSGLLESPYRVNYLCIETLLSLGESLRDVTPLIREYRWINMIIQPASAYLGAKKEDMDIASRLVDLGRRRSESFLLTDRLVESFPCFGLMNLVTLLNCLNGPEGRIALLRRVASRFCHLETQDTIIRYRVDLGPKLPARRSKRLHDSLEADGKGPKTETETRYATVFP</sequence>
<gene>
    <name evidence="2" type="ORF">GJ744_011861</name>
</gene>
<proteinExistence type="predicted"/>
<reference evidence="2" key="1">
    <citation type="submission" date="2020-02" db="EMBL/GenBank/DDBJ databases">
        <authorList>
            <person name="Palmer J.M."/>
        </authorList>
    </citation>
    <scope>NUCLEOTIDE SEQUENCE</scope>
    <source>
        <strain evidence="2">EPUS1.4</strain>
        <tissue evidence="2">Thallus</tissue>
    </source>
</reference>
<evidence type="ECO:0000256" key="1">
    <source>
        <dbReference type="SAM" id="MobiDB-lite"/>
    </source>
</evidence>
<evidence type="ECO:0000313" key="3">
    <source>
        <dbReference type="Proteomes" id="UP000606974"/>
    </source>
</evidence>
<dbReference type="Proteomes" id="UP000606974">
    <property type="component" value="Unassembled WGS sequence"/>
</dbReference>
<dbReference type="EMBL" id="JAACFV010000088">
    <property type="protein sequence ID" value="KAF7506395.1"/>
    <property type="molecule type" value="Genomic_DNA"/>
</dbReference>
<organism evidence="2 3">
    <name type="scientific">Endocarpon pusillum</name>
    <dbReference type="NCBI Taxonomy" id="364733"/>
    <lineage>
        <taxon>Eukaryota</taxon>
        <taxon>Fungi</taxon>
        <taxon>Dikarya</taxon>
        <taxon>Ascomycota</taxon>
        <taxon>Pezizomycotina</taxon>
        <taxon>Eurotiomycetes</taxon>
        <taxon>Chaetothyriomycetidae</taxon>
        <taxon>Verrucariales</taxon>
        <taxon>Verrucariaceae</taxon>
        <taxon>Endocarpon</taxon>
    </lineage>
</organism>
<feature type="compositionally biased region" description="Basic and acidic residues" evidence="1">
    <location>
        <begin position="181"/>
        <end position="198"/>
    </location>
</feature>
<accession>A0A8H7E2J6</accession>
<dbReference type="AlphaFoldDB" id="A0A8H7E2J6"/>
<protein>
    <submittedName>
        <fullName evidence="2">Uncharacterized protein</fullName>
    </submittedName>
</protein>
<name>A0A8H7E2J6_9EURO</name>
<comment type="caution">
    <text evidence="2">The sequence shown here is derived from an EMBL/GenBank/DDBJ whole genome shotgun (WGS) entry which is preliminary data.</text>
</comment>
<feature type="region of interest" description="Disordered" evidence="1">
    <location>
        <begin position="180"/>
        <end position="205"/>
    </location>
</feature>
<evidence type="ECO:0000313" key="2">
    <source>
        <dbReference type="EMBL" id="KAF7506395.1"/>
    </source>
</evidence>
<keyword evidence="3" id="KW-1185">Reference proteome</keyword>